<evidence type="ECO:0000313" key="2">
    <source>
        <dbReference type="Proteomes" id="UP001194468"/>
    </source>
</evidence>
<gene>
    <name evidence="1" type="ORF">L210DRAFT_3640079</name>
</gene>
<dbReference type="Proteomes" id="UP001194468">
    <property type="component" value="Unassembled WGS sequence"/>
</dbReference>
<sequence>MPLHHSMLSFNTPVHIQDHPHVSVPHPLCLPIHPLHLILPTRSPTPYDMEDADFPTFEADLHNVVFHNYHPLMTGCPCDSMGDFLLPGAPQPPLDPVHKED</sequence>
<keyword evidence="2" id="KW-1185">Reference proteome</keyword>
<proteinExistence type="predicted"/>
<reference evidence="1" key="2">
    <citation type="journal article" date="2020" name="Nat. Commun.">
        <title>Large-scale genome sequencing of mycorrhizal fungi provides insights into the early evolution of symbiotic traits.</title>
        <authorList>
            <person name="Miyauchi S."/>
            <person name="Kiss E."/>
            <person name="Kuo A."/>
            <person name="Drula E."/>
            <person name="Kohler A."/>
            <person name="Sanchez-Garcia M."/>
            <person name="Morin E."/>
            <person name="Andreopoulos B."/>
            <person name="Barry K.W."/>
            <person name="Bonito G."/>
            <person name="Buee M."/>
            <person name="Carver A."/>
            <person name="Chen C."/>
            <person name="Cichocki N."/>
            <person name="Clum A."/>
            <person name="Culley D."/>
            <person name="Crous P.W."/>
            <person name="Fauchery L."/>
            <person name="Girlanda M."/>
            <person name="Hayes R.D."/>
            <person name="Keri Z."/>
            <person name="LaButti K."/>
            <person name="Lipzen A."/>
            <person name="Lombard V."/>
            <person name="Magnuson J."/>
            <person name="Maillard F."/>
            <person name="Murat C."/>
            <person name="Nolan M."/>
            <person name="Ohm R.A."/>
            <person name="Pangilinan J."/>
            <person name="Pereira M.F."/>
            <person name="Perotto S."/>
            <person name="Peter M."/>
            <person name="Pfister S."/>
            <person name="Riley R."/>
            <person name="Sitrit Y."/>
            <person name="Stielow J.B."/>
            <person name="Szollosi G."/>
            <person name="Zifcakova L."/>
            <person name="Stursova M."/>
            <person name="Spatafora J.W."/>
            <person name="Tedersoo L."/>
            <person name="Vaario L.M."/>
            <person name="Yamada A."/>
            <person name="Yan M."/>
            <person name="Wang P."/>
            <person name="Xu J."/>
            <person name="Bruns T."/>
            <person name="Baldrian P."/>
            <person name="Vilgalys R."/>
            <person name="Dunand C."/>
            <person name="Henrissat B."/>
            <person name="Grigoriev I.V."/>
            <person name="Hibbett D."/>
            <person name="Nagy L.G."/>
            <person name="Martin F.M."/>
        </authorList>
    </citation>
    <scope>NUCLEOTIDE SEQUENCE</scope>
    <source>
        <strain evidence="1">BED1</strain>
    </source>
</reference>
<evidence type="ECO:0000313" key="1">
    <source>
        <dbReference type="EMBL" id="KAF8451064.1"/>
    </source>
</evidence>
<reference evidence="1" key="1">
    <citation type="submission" date="2019-10" db="EMBL/GenBank/DDBJ databases">
        <authorList>
            <consortium name="DOE Joint Genome Institute"/>
            <person name="Kuo A."/>
            <person name="Miyauchi S."/>
            <person name="Kiss E."/>
            <person name="Drula E."/>
            <person name="Kohler A."/>
            <person name="Sanchez-Garcia M."/>
            <person name="Andreopoulos B."/>
            <person name="Barry K.W."/>
            <person name="Bonito G."/>
            <person name="Buee M."/>
            <person name="Carver A."/>
            <person name="Chen C."/>
            <person name="Cichocki N."/>
            <person name="Clum A."/>
            <person name="Culley D."/>
            <person name="Crous P.W."/>
            <person name="Fauchery L."/>
            <person name="Girlanda M."/>
            <person name="Hayes R."/>
            <person name="Keri Z."/>
            <person name="LaButti K."/>
            <person name="Lipzen A."/>
            <person name="Lombard V."/>
            <person name="Magnuson J."/>
            <person name="Maillard F."/>
            <person name="Morin E."/>
            <person name="Murat C."/>
            <person name="Nolan M."/>
            <person name="Ohm R."/>
            <person name="Pangilinan J."/>
            <person name="Pereira M."/>
            <person name="Perotto S."/>
            <person name="Peter M."/>
            <person name="Riley R."/>
            <person name="Sitrit Y."/>
            <person name="Stielow B."/>
            <person name="Szollosi G."/>
            <person name="Zifcakova L."/>
            <person name="Stursova M."/>
            <person name="Spatafora J.W."/>
            <person name="Tedersoo L."/>
            <person name="Vaario L.-M."/>
            <person name="Yamada A."/>
            <person name="Yan M."/>
            <person name="Wang P."/>
            <person name="Xu J."/>
            <person name="Bruns T."/>
            <person name="Baldrian P."/>
            <person name="Vilgalys R."/>
            <person name="Henrissat B."/>
            <person name="Grigoriev I.V."/>
            <person name="Hibbett D."/>
            <person name="Nagy L.G."/>
            <person name="Martin F.M."/>
        </authorList>
    </citation>
    <scope>NUCLEOTIDE SEQUENCE</scope>
    <source>
        <strain evidence="1">BED1</strain>
    </source>
</reference>
<organism evidence="1 2">
    <name type="scientific">Boletus edulis BED1</name>
    <dbReference type="NCBI Taxonomy" id="1328754"/>
    <lineage>
        <taxon>Eukaryota</taxon>
        <taxon>Fungi</taxon>
        <taxon>Dikarya</taxon>
        <taxon>Basidiomycota</taxon>
        <taxon>Agaricomycotina</taxon>
        <taxon>Agaricomycetes</taxon>
        <taxon>Agaricomycetidae</taxon>
        <taxon>Boletales</taxon>
        <taxon>Boletineae</taxon>
        <taxon>Boletaceae</taxon>
        <taxon>Boletoideae</taxon>
        <taxon>Boletus</taxon>
    </lineage>
</organism>
<dbReference type="AlphaFoldDB" id="A0AAD4C779"/>
<protein>
    <submittedName>
        <fullName evidence="1">Uncharacterized protein</fullName>
    </submittedName>
</protein>
<comment type="caution">
    <text evidence="1">The sequence shown here is derived from an EMBL/GenBank/DDBJ whole genome shotgun (WGS) entry which is preliminary data.</text>
</comment>
<name>A0AAD4C779_BOLED</name>
<dbReference type="EMBL" id="WHUW01000002">
    <property type="protein sequence ID" value="KAF8451064.1"/>
    <property type="molecule type" value="Genomic_DNA"/>
</dbReference>
<accession>A0AAD4C779</accession>